<name>A0A542DL15_AMYCI</name>
<feature type="domain" description="DUF397" evidence="2">
    <location>
        <begin position="9"/>
        <end position="59"/>
    </location>
</feature>
<comment type="caution">
    <text evidence="3">The sequence shown here is derived from an EMBL/GenBank/DDBJ whole genome shotgun (WGS) entry which is preliminary data.</text>
</comment>
<evidence type="ECO:0000313" key="3">
    <source>
        <dbReference type="EMBL" id="TQJ03787.1"/>
    </source>
</evidence>
<dbReference type="InterPro" id="IPR007278">
    <property type="entry name" value="DUF397"/>
</dbReference>
<dbReference type="Pfam" id="PF04149">
    <property type="entry name" value="DUF397"/>
    <property type="match status" value="1"/>
</dbReference>
<sequence length="61" mass="6738">MTPDQNTQRWRRSSYSSGQGGQCVELSHALSAIRDSKDRAAGALDLSPTAFRAFLRQVREG</sequence>
<gene>
    <name evidence="3" type="ORF">FB471_3555</name>
</gene>
<accession>A0A542DL15</accession>
<organism evidence="3 4">
    <name type="scientific">Amycolatopsis cihanbeyliensis</name>
    <dbReference type="NCBI Taxonomy" id="1128664"/>
    <lineage>
        <taxon>Bacteria</taxon>
        <taxon>Bacillati</taxon>
        <taxon>Actinomycetota</taxon>
        <taxon>Actinomycetes</taxon>
        <taxon>Pseudonocardiales</taxon>
        <taxon>Pseudonocardiaceae</taxon>
        <taxon>Amycolatopsis</taxon>
    </lineage>
</organism>
<feature type="region of interest" description="Disordered" evidence="1">
    <location>
        <begin position="1"/>
        <end position="22"/>
    </location>
</feature>
<dbReference type="RefSeq" id="WP_141999553.1">
    <property type="nucleotide sequence ID" value="NZ_VFML01000001.1"/>
</dbReference>
<reference evidence="3 4" key="1">
    <citation type="submission" date="2019-06" db="EMBL/GenBank/DDBJ databases">
        <title>Sequencing the genomes of 1000 actinobacteria strains.</title>
        <authorList>
            <person name="Klenk H.-P."/>
        </authorList>
    </citation>
    <scope>NUCLEOTIDE SEQUENCE [LARGE SCALE GENOMIC DNA]</scope>
    <source>
        <strain evidence="3 4">DSM 45679</strain>
    </source>
</reference>
<proteinExistence type="predicted"/>
<dbReference type="Proteomes" id="UP000320876">
    <property type="component" value="Unassembled WGS sequence"/>
</dbReference>
<evidence type="ECO:0000313" key="4">
    <source>
        <dbReference type="Proteomes" id="UP000320876"/>
    </source>
</evidence>
<protein>
    <submittedName>
        <fullName evidence="3">Uncharacterized protein DUF397</fullName>
    </submittedName>
</protein>
<evidence type="ECO:0000256" key="1">
    <source>
        <dbReference type="SAM" id="MobiDB-lite"/>
    </source>
</evidence>
<dbReference type="AlphaFoldDB" id="A0A542DL15"/>
<evidence type="ECO:0000259" key="2">
    <source>
        <dbReference type="Pfam" id="PF04149"/>
    </source>
</evidence>
<keyword evidence="4" id="KW-1185">Reference proteome</keyword>
<dbReference type="EMBL" id="VFML01000001">
    <property type="protein sequence ID" value="TQJ03787.1"/>
    <property type="molecule type" value="Genomic_DNA"/>
</dbReference>